<dbReference type="InterPro" id="IPR036875">
    <property type="entry name" value="Znf_CCHC_sf"/>
</dbReference>
<evidence type="ECO:0008006" key="4">
    <source>
        <dbReference type="Google" id="ProtNLM"/>
    </source>
</evidence>
<evidence type="ECO:0000313" key="3">
    <source>
        <dbReference type="Proteomes" id="UP001605036"/>
    </source>
</evidence>
<dbReference type="SUPFAM" id="SSF57756">
    <property type="entry name" value="Retrovirus zinc finger-like domains"/>
    <property type="match status" value="1"/>
</dbReference>
<gene>
    <name evidence="2" type="ORF">R1flu_011985</name>
</gene>
<feature type="region of interest" description="Disordered" evidence="1">
    <location>
        <begin position="28"/>
        <end position="69"/>
    </location>
</feature>
<feature type="compositionally biased region" description="Gly residues" evidence="1">
    <location>
        <begin position="48"/>
        <end position="63"/>
    </location>
</feature>
<dbReference type="Gene3D" id="4.10.60.10">
    <property type="entry name" value="Zinc finger, CCHC-type"/>
    <property type="match status" value="1"/>
</dbReference>
<keyword evidence="3" id="KW-1185">Reference proteome</keyword>
<dbReference type="AlphaFoldDB" id="A0ABD1Z9B9"/>
<proteinExistence type="predicted"/>
<evidence type="ECO:0000256" key="1">
    <source>
        <dbReference type="SAM" id="MobiDB-lite"/>
    </source>
</evidence>
<organism evidence="2 3">
    <name type="scientific">Riccia fluitans</name>
    <dbReference type="NCBI Taxonomy" id="41844"/>
    <lineage>
        <taxon>Eukaryota</taxon>
        <taxon>Viridiplantae</taxon>
        <taxon>Streptophyta</taxon>
        <taxon>Embryophyta</taxon>
        <taxon>Marchantiophyta</taxon>
        <taxon>Marchantiopsida</taxon>
        <taxon>Marchantiidae</taxon>
        <taxon>Marchantiales</taxon>
        <taxon>Ricciaceae</taxon>
        <taxon>Riccia</taxon>
    </lineage>
</organism>
<dbReference type="EMBL" id="JBHFFA010000002">
    <property type="protein sequence ID" value="KAL2644398.1"/>
    <property type="molecule type" value="Genomic_DNA"/>
</dbReference>
<sequence>MQMQEEEETVKAVRVPIVGGSYGLGRRHHRSALQEQDPNHAHYMARGGSSGKGGQSGHAGWHGKGQVQVGRTSLSSEQCGICKGFGHWSNECPKKDREASVVQVEER</sequence>
<reference evidence="2 3" key="1">
    <citation type="submission" date="2024-09" db="EMBL/GenBank/DDBJ databases">
        <title>Chromosome-scale assembly of Riccia fluitans.</title>
        <authorList>
            <person name="Paukszto L."/>
            <person name="Sawicki J."/>
            <person name="Karawczyk K."/>
            <person name="Piernik-Szablinska J."/>
            <person name="Szczecinska M."/>
            <person name="Mazdziarz M."/>
        </authorList>
    </citation>
    <scope>NUCLEOTIDE SEQUENCE [LARGE SCALE GENOMIC DNA]</scope>
    <source>
        <strain evidence="2">Rf_01</strain>
        <tissue evidence="2">Aerial parts of the thallus</tissue>
    </source>
</reference>
<dbReference type="Proteomes" id="UP001605036">
    <property type="component" value="Unassembled WGS sequence"/>
</dbReference>
<comment type="caution">
    <text evidence="2">The sequence shown here is derived from an EMBL/GenBank/DDBJ whole genome shotgun (WGS) entry which is preliminary data.</text>
</comment>
<protein>
    <recommendedName>
        <fullName evidence="4">CCHC-type domain-containing protein</fullName>
    </recommendedName>
</protein>
<evidence type="ECO:0000313" key="2">
    <source>
        <dbReference type="EMBL" id="KAL2644398.1"/>
    </source>
</evidence>
<accession>A0ABD1Z9B9</accession>
<name>A0ABD1Z9B9_9MARC</name>